<proteinExistence type="predicted"/>
<dbReference type="EMBL" id="JASCZI010060909">
    <property type="protein sequence ID" value="MED6136738.1"/>
    <property type="molecule type" value="Genomic_DNA"/>
</dbReference>
<accession>A0ABU6SLA7</accession>
<dbReference type="Proteomes" id="UP001341840">
    <property type="component" value="Unassembled WGS sequence"/>
</dbReference>
<sequence length="182" mass="20879">MYEIAPSETTVLAKSLADIASMLREMKESQQTTPKLLTQPSQSSPPRQVPPKHCGVCSCNSHYTDECPQLQEDNIIVSSHNYCDGPHQTANTNNNPKVGAIINKCVGTPTNNLNIATPSRLHYDWWKGLEDRQIVHERIVRLDGDEERVFRERTHRLGWRFMHDYLVRINVSMVREFCVNFS</sequence>
<name>A0ABU6SLA7_9FABA</name>
<evidence type="ECO:0000256" key="1">
    <source>
        <dbReference type="SAM" id="MobiDB-lite"/>
    </source>
</evidence>
<comment type="caution">
    <text evidence="2">The sequence shown here is derived from an EMBL/GenBank/DDBJ whole genome shotgun (WGS) entry which is preliminary data.</text>
</comment>
<feature type="compositionally biased region" description="Polar residues" evidence="1">
    <location>
        <begin position="29"/>
        <end position="38"/>
    </location>
</feature>
<gene>
    <name evidence="2" type="ORF">PIB30_058581</name>
</gene>
<keyword evidence="3" id="KW-1185">Reference proteome</keyword>
<evidence type="ECO:0000313" key="2">
    <source>
        <dbReference type="EMBL" id="MED6136738.1"/>
    </source>
</evidence>
<organism evidence="2 3">
    <name type="scientific">Stylosanthes scabra</name>
    <dbReference type="NCBI Taxonomy" id="79078"/>
    <lineage>
        <taxon>Eukaryota</taxon>
        <taxon>Viridiplantae</taxon>
        <taxon>Streptophyta</taxon>
        <taxon>Embryophyta</taxon>
        <taxon>Tracheophyta</taxon>
        <taxon>Spermatophyta</taxon>
        <taxon>Magnoliopsida</taxon>
        <taxon>eudicotyledons</taxon>
        <taxon>Gunneridae</taxon>
        <taxon>Pentapetalae</taxon>
        <taxon>rosids</taxon>
        <taxon>fabids</taxon>
        <taxon>Fabales</taxon>
        <taxon>Fabaceae</taxon>
        <taxon>Papilionoideae</taxon>
        <taxon>50 kb inversion clade</taxon>
        <taxon>dalbergioids sensu lato</taxon>
        <taxon>Dalbergieae</taxon>
        <taxon>Pterocarpus clade</taxon>
        <taxon>Stylosanthes</taxon>
    </lineage>
</organism>
<reference evidence="2 3" key="1">
    <citation type="journal article" date="2023" name="Plants (Basel)">
        <title>Bridging the Gap: Combining Genomics and Transcriptomics Approaches to Understand Stylosanthes scabra, an Orphan Legume from the Brazilian Caatinga.</title>
        <authorList>
            <person name="Ferreira-Neto J.R.C."/>
            <person name="da Silva M.D."/>
            <person name="Binneck E."/>
            <person name="de Melo N.F."/>
            <person name="da Silva R.H."/>
            <person name="de Melo A.L.T.M."/>
            <person name="Pandolfi V."/>
            <person name="Bustamante F.O."/>
            <person name="Brasileiro-Vidal A.C."/>
            <person name="Benko-Iseppon A.M."/>
        </authorList>
    </citation>
    <scope>NUCLEOTIDE SEQUENCE [LARGE SCALE GENOMIC DNA]</scope>
    <source>
        <tissue evidence="2">Leaves</tissue>
    </source>
</reference>
<feature type="region of interest" description="Disordered" evidence="1">
    <location>
        <begin position="27"/>
        <end position="49"/>
    </location>
</feature>
<protein>
    <submittedName>
        <fullName evidence="2">Uncharacterized protein</fullName>
    </submittedName>
</protein>
<evidence type="ECO:0000313" key="3">
    <source>
        <dbReference type="Proteomes" id="UP001341840"/>
    </source>
</evidence>